<dbReference type="InterPro" id="IPR029060">
    <property type="entry name" value="PIN-like_dom_sf"/>
</dbReference>
<dbReference type="Gene3D" id="3.40.50.1010">
    <property type="entry name" value="5'-nuclease"/>
    <property type="match status" value="1"/>
</dbReference>
<dbReference type="SUPFAM" id="SSF88723">
    <property type="entry name" value="PIN domain-like"/>
    <property type="match status" value="1"/>
</dbReference>
<dbReference type="RefSeq" id="WP_097113859.1">
    <property type="nucleotide sequence ID" value="NZ_CP083931.1"/>
</dbReference>
<keyword evidence="3" id="KW-1185">Reference proteome</keyword>
<proteinExistence type="predicted"/>
<organism evidence="2 3">
    <name type="scientific">Alysiella filiformis DSM 16848</name>
    <dbReference type="NCBI Taxonomy" id="1120981"/>
    <lineage>
        <taxon>Bacteria</taxon>
        <taxon>Pseudomonadati</taxon>
        <taxon>Pseudomonadota</taxon>
        <taxon>Betaproteobacteria</taxon>
        <taxon>Neisseriales</taxon>
        <taxon>Neisseriaceae</taxon>
        <taxon>Alysiella</taxon>
    </lineage>
</organism>
<evidence type="ECO:0000259" key="1">
    <source>
        <dbReference type="Pfam" id="PF01850"/>
    </source>
</evidence>
<protein>
    <submittedName>
        <fullName evidence="2">Predicted nucleic acid-binding protein, contains PIN domain</fullName>
    </submittedName>
</protein>
<feature type="domain" description="PIN" evidence="1">
    <location>
        <begin position="3"/>
        <end position="138"/>
    </location>
</feature>
<dbReference type="Proteomes" id="UP000219669">
    <property type="component" value="Unassembled WGS sequence"/>
</dbReference>
<dbReference type="OrthoDB" id="8613935at2"/>
<sequence>MIYLLDTNFLIYLYDDNADDTQYAEVLTKFVELSQQDDVKFAISSLIYYEVLRGVNWQDNEKLAMLKQELAKFQPFLITQEIADLARDLYRFDKFDAERNGVEKNLDKRKFDVFHYATAYVNGLEMLSHDTDINGIAKLHEKMLAETQK</sequence>
<gene>
    <name evidence="2" type="ORF">SAMN02746062_00783</name>
</gene>
<evidence type="ECO:0000313" key="3">
    <source>
        <dbReference type="Proteomes" id="UP000219669"/>
    </source>
</evidence>
<name>A0A286E809_9NEIS</name>
<accession>A0A286E809</accession>
<reference evidence="2 3" key="1">
    <citation type="submission" date="2017-09" db="EMBL/GenBank/DDBJ databases">
        <authorList>
            <person name="Ehlers B."/>
            <person name="Leendertz F.H."/>
        </authorList>
    </citation>
    <scope>NUCLEOTIDE SEQUENCE [LARGE SCALE GENOMIC DNA]</scope>
    <source>
        <strain evidence="2 3">DSM 16848</strain>
    </source>
</reference>
<dbReference type="Pfam" id="PF01850">
    <property type="entry name" value="PIN"/>
    <property type="match status" value="1"/>
</dbReference>
<dbReference type="InterPro" id="IPR002716">
    <property type="entry name" value="PIN_dom"/>
</dbReference>
<dbReference type="AlphaFoldDB" id="A0A286E809"/>
<evidence type="ECO:0000313" key="2">
    <source>
        <dbReference type="EMBL" id="SOD67042.1"/>
    </source>
</evidence>
<dbReference type="EMBL" id="OCNF01000005">
    <property type="protein sequence ID" value="SOD67042.1"/>
    <property type="molecule type" value="Genomic_DNA"/>
</dbReference>